<name>A0ACC0BIK9_CATRO</name>
<protein>
    <submittedName>
        <fullName evidence="1">Uncharacterized protein</fullName>
    </submittedName>
</protein>
<reference evidence="2" key="1">
    <citation type="journal article" date="2023" name="Nat. Plants">
        <title>Single-cell RNA sequencing provides a high-resolution roadmap for understanding the multicellular compartmentation of specialized metabolism.</title>
        <authorList>
            <person name="Sun S."/>
            <person name="Shen X."/>
            <person name="Li Y."/>
            <person name="Li Y."/>
            <person name="Wang S."/>
            <person name="Li R."/>
            <person name="Zhang H."/>
            <person name="Shen G."/>
            <person name="Guo B."/>
            <person name="Wei J."/>
            <person name="Xu J."/>
            <person name="St-Pierre B."/>
            <person name="Chen S."/>
            <person name="Sun C."/>
        </authorList>
    </citation>
    <scope>NUCLEOTIDE SEQUENCE [LARGE SCALE GENOMIC DNA]</scope>
</reference>
<dbReference type="EMBL" id="CM044703">
    <property type="protein sequence ID" value="KAI5672467.1"/>
    <property type="molecule type" value="Genomic_DNA"/>
</dbReference>
<keyword evidence="2" id="KW-1185">Reference proteome</keyword>
<evidence type="ECO:0000313" key="2">
    <source>
        <dbReference type="Proteomes" id="UP001060085"/>
    </source>
</evidence>
<dbReference type="Proteomes" id="UP001060085">
    <property type="component" value="Linkage Group LG03"/>
</dbReference>
<gene>
    <name evidence="1" type="ORF">M9H77_12831</name>
</gene>
<accession>A0ACC0BIK9</accession>
<comment type="caution">
    <text evidence="1">The sequence shown here is derived from an EMBL/GenBank/DDBJ whole genome shotgun (WGS) entry which is preliminary data.</text>
</comment>
<proteinExistence type="predicted"/>
<organism evidence="1 2">
    <name type="scientific">Catharanthus roseus</name>
    <name type="common">Madagascar periwinkle</name>
    <name type="synonym">Vinca rosea</name>
    <dbReference type="NCBI Taxonomy" id="4058"/>
    <lineage>
        <taxon>Eukaryota</taxon>
        <taxon>Viridiplantae</taxon>
        <taxon>Streptophyta</taxon>
        <taxon>Embryophyta</taxon>
        <taxon>Tracheophyta</taxon>
        <taxon>Spermatophyta</taxon>
        <taxon>Magnoliopsida</taxon>
        <taxon>eudicotyledons</taxon>
        <taxon>Gunneridae</taxon>
        <taxon>Pentapetalae</taxon>
        <taxon>asterids</taxon>
        <taxon>lamiids</taxon>
        <taxon>Gentianales</taxon>
        <taxon>Apocynaceae</taxon>
        <taxon>Rauvolfioideae</taxon>
        <taxon>Vinceae</taxon>
        <taxon>Catharanthinae</taxon>
        <taxon>Catharanthus</taxon>
    </lineage>
</organism>
<sequence length="145" mass="16175">MKFLFYVSNNEAKYKALLAGLCMVKSINLTQLLVQGDSQVKPSIIKEGDLVLRKNKVSKVDPNRKLDPTWEGPYRVIKVNEAYKAGGAPVSALKGSLKYPFSLLKMTMSGFQLVAQLMHIHPIEFQFNRANKVMQGTTVPSMTAK</sequence>
<evidence type="ECO:0000313" key="1">
    <source>
        <dbReference type="EMBL" id="KAI5672467.1"/>
    </source>
</evidence>